<name>A0ABQ5HWT0_9ASTR</name>
<feature type="coiled-coil region" evidence="1">
    <location>
        <begin position="270"/>
        <end position="297"/>
    </location>
</feature>
<protein>
    <submittedName>
        <fullName evidence="4">Zf-CCHC domain-containing protein</fullName>
    </submittedName>
</protein>
<dbReference type="InterPro" id="IPR054722">
    <property type="entry name" value="PolX-like_BBD"/>
</dbReference>
<comment type="caution">
    <text evidence="4">The sequence shown here is derived from an EMBL/GenBank/DDBJ whole genome shotgun (WGS) entry which is preliminary data.</text>
</comment>
<evidence type="ECO:0000313" key="4">
    <source>
        <dbReference type="EMBL" id="GJT91658.1"/>
    </source>
</evidence>
<keyword evidence="5" id="KW-1185">Reference proteome</keyword>
<feature type="domain" description="Retrovirus-related Pol polyprotein from transposon TNT 1-94-like beta-barrel" evidence="3">
    <location>
        <begin position="441"/>
        <end position="488"/>
    </location>
</feature>
<evidence type="ECO:0000313" key="5">
    <source>
        <dbReference type="Proteomes" id="UP001151760"/>
    </source>
</evidence>
<dbReference type="Pfam" id="PF22936">
    <property type="entry name" value="Pol_BBD"/>
    <property type="match status" value="1"/>
</dbReference>
<proteinExistence type="predicted"/>
<evidence type="ECO:0000256" key="1">
    <source>
        <dbReference type="SAM" id="Coils"/>
    </source>
</evidence>
<sequence>MRKEYERIFMCNTAKEIWKTLLITHQDSAFARFNIIITSLKALDEGYSSKNYVRKFLRALHPKWRAKVLGIEESKDLTSLSLDELIGNLKVHKMIIKKDFKIVKEKVERKSLALKAKKESSDEECSTSGSEDEEYAMAVRDFKKFFKRRGRFVRQPRNDKKTFQRNRDDKNGKSDRKIFRCGGPNHLIGEYPKTPKDKNQRAFVRGSWSDSGEEDDEKVNNETCILAQASSEVCSESSYFSDENSSIDDLVLDNEYDKLCKMSLKIITKNKRLKDTRDSLEKEISILKERVSTLEKNKEVDLECLKCHMLIIENEKLKEEALKLTKFEKSTHYLNEVLNNQKPFGEKLGLGFNSFEASSSGTKEIKLVKAQKKASSDGGPIIMGGPLNVQAAPKANMGPPPGTTPGSEKNVSFQKSIVGPKPKHIIVNNICLGVDLEPDEWIKDSGCSKHITGNRKLFSSYKAYNGGNVIFGSNLRGNIIVKGQICVNKCRVTFFEHDSEITKDGKVIGRGIRKKGLYVMKLGNKLITVKRVS</sequence>
<feature type="region of interest" description="Disordered" evidence="2">
    <location>
        <begin position="156"/>
        <end position="178"/>
    </location>
</feature>
<reference evidence="4" key="2">
    <citation type="submission" date="2022-01" db="EMBL/GenBank/DDBJ databases">
        <authorList>
            <person name="Yamashiro T."/>
            <person name="Shiraishi A."/>
            <person name="Satake H."/>
            <person name="Nakayama K."/>
        </authorList>
    </citation>
    <scope>NUCLEOTIDE SEQUENCE</scope>
</reference>
<evidence type="ECO:0000256" key="2">
    <source>
        <dbReference type="SAM" id="MobiDB-lite"/>
    </source>
</evidence>
<organism evidence="4 5">
    <name type="scientific">Tanacetum coccineum</name>
    <dbReference type="NCBI Taxonomy" id="301880"/>
    <lineage>
        <taxon>Eukaryota</taxon>
        <taxon>Viridiplantae</taxon>
        <taxon>Streptophyta</taxon>
        <taxon>Embryophyta</taxon>
        <taxon>Tracheophyta</taxon>
        <taxon>Spermatophyta</taxon>
        <taxon>Magnoliopsida</taxon>
        <taxon>eudicotyledons</taxon>
        <taxon>Gunneridae</taxon>
        <taxon>Pentapetalae</taxon>
        <taxon>asterids</taxon>
        <taxon>campanulids</taxon>
        <taxon>Asterales</taxon>
        <taxon>Asteraceae</taxon>
        <taxon>Asteroideae</taxon>
        <taxon>Anthemideae</taxon>
        <taxon>Anthemidinae</taxon>
        <taxon>Tanacetum</taxon>
    </lineage>
</organism>
<accession>A0ABQ5HWT0</accession>
<keyword evidence="1" id="KW-0175">Coiled coil</keyword>
<gene>
    <name evidence="4" type="ORF">Tco_1080503</name>
</gene>
<reference evidence="4" key="1">
    <citation type="journal article" date="2022" name="Int. J. Mol. Sci.">
        <title>Draft Genome of Tanacetum Coccineum: Genomic Comparison of Closely Related Tanacetum-Family Plants.</title>
        <authorList>
            <person name="Yamashiro T."/>
            <person name="Shiraishi A."/>
            <person name="Nakayama K."/>
            <person name="Satake H."/>
        </authorList>
    </citation>
    <scope>NUCLEOTIDE SEQUENCE</scope>
</reference>
<dbReference type="EMBL" id="BQNB010020038">
    <property type="protein sequence ID" value="GJT91658.1"/>
    <property type="molecule type" value="Genomic_DNA"/>
</dbReference>
<evidence type="ECO:0000259" key="3">
    <source>
        <dbReference type="Pfam" id="PF22936"/>
    </source>
</evidence>
<dbReference type="Proteomes" id="UP001151760">
    <property type="component" value="Unassembled WGS sequence"/>
</dbReference>